<evidence type="ECO:0000256" key="3">
    <source>
        <dbReference type="ARBA" id="ARBA00022801"/>
    </source>
</evidence>
<protein>
    <recommendedName>
        <fullName evidence="2">protein-tyrosine-phosphatase</fullName>
        <ecNumber evidence="2">3.1.3.48</ecNumber>
    </recommendedName>
</protein>
<organism evidence="8">
    <name type="scientific">Brevibacillus laterosporus</name>
    <name type="common">Bacillus laterosporus</name>
    <dbReference type="NCBI Taxonomy" id="1465"/>
    <lineage>
        <taxon>Bacteria</taxon>
        <taxon>Bacillati</taxon>
        <taxon>Bacillota</taxon>
        <taxon>Bacilli</taxon>
        <taxon>Bacillales</taxon>
        <taxon>Paenibacillaceae</taxon>
        <taxon>Brevibacillus</taxon>
    </lineage>
</organism>
<dbReference type="InterPro" id="IPR023485">
    <property type="entry name" value="Ptyr_pPase"/>
</dbReference>
<evidence type="ECO:0000256" key="1">
    <source>
        <dbReference type="ARBA" id="ARBA00011063"/>
    </source>
</evidence>
<dbReference type="Gene3D" id="3.40.50.2300">
    <property type="match status" value="1"/>
</dbReference>
<dbReference type="InterPro" id="IPR036196">
    <property type="entry name" value="Ptyr_pPase_sf"/>
</dbReference>
<evidence type="ECO:0000256" key="4">
    <source>
        <dbReference type="ARBA" id="ARBA00022912"/>
    </source>
</evidence>
<dbReference type="PRINTS" id="PR00719">
    <property type="entry name" value="LMWPTPASE"/>
</dbReference>
<evidence type="ECO:0000256" key="6">
    <source>
        <dbReference type="PIRSR" id="PIRSR617867-1"/>
    </source>
</evidence>
<keyword evidence="8" id="KW-0614">Plasmid</keyword>
<dbReference type="Pfam" id="PF01451">
    <property type="entry name" value="LMWPc"/>
    <property type="match status" value="1"/>
</dbReference>
<geneLocation type="plasmid" evidence="8">
    <name>unnamed2</name>
</geneLocation>
<dbReference type="PANTHER" id="PTHR11717:SF7">
    <property type="entry name" value="LOW MOLECULAR WEIGHT PHOSPHOTYROSINE PROTEIN PHOSPHATASE"/>
    <property type="match status" value="1"/>
</dbReference>
<dbReference type="SMART" id="SM00226">
    <property type="entry name" value="LMWPc"/>
    <property type="match status" value="1"/>
</dbReference>
<dbReference type="AlphaFoldDB" id="A0A0F7C234"/>
<feature type="domain" description="Phosphotyrosine protein phosphatase I" evidence="7">
    <location>
        <begin position="2"/>
        <end position="148"/>
    </location>
</feature>
<dbReference type="EC" id="3.1.3.48" evidence="2"/>
<name>A0A0F7C234_BRELA</name>
<dbReference type="InterPro" id="IPR017867">
    <property type="entry name" value="Tyr_phospatase_low_mol_wt"/>
</dbReference>
<accession>A0A0F7C234</accession>
<evidence type="ECO:0000313" key="8">
    <source>
        <dbReference type="EMBL" id="AKF96288.1"/>
    </source>
</evidence>
<sequence>MVRVLFVCLGNICRSPMAEAVFRHQVQQLAGLEQFIEIDSAAIGSWHVGNPPHEGTQLVLTKHNIRFDTIFARQIRSADFQQFDYIVCMDNSNVEKLRAFAPDAKNVTKLMDYASVYKETEVEDPYFTGRFDYVYELVEAGSIGLLNHIRDKHDLY</sequence>
<feature type="active site" description="Proton donor" evidence="6">
    <location>
        <position position="124"/>
    </location>
</feature>
<dbReference type="FunFam" id="3.40.50.2300:FF:000113">
    <property type="entry name" value="Low molecular weight protein-tyrosine-phosphatase"/>
    <property type="match status" value="1"/>
</dbReference>
<keyword evidence="4" id="KW-0904">Protein phosphatase</keyword>
<evidence type="ECO:0000256" key="2">
    <source>
        <dbReference type="ARBA" id="ARBA00013064"/>
    </source>
</evidence>
<dbReference type="SUPFAM" id="SSF52788">
    <property type="entry name" value="Phosphotyrosine protein phosphatases I"/>
    <property type="match status" value="1"/>
</dbReference>
<dbReference type="CDD" id="cd16343">
    <property type="entry name" value="LMWPTP"/>
    <property type="match status" value="1"/>
</dbReference>
<comment type="similarity">
    <text evidence="1">Belongs to the low molecular weight phosphotyrosine protein phosphatase family.</text>
</comment>
<dbReference type="RefSeq" id="WP_031415631.1">
    <property type="nucleotide sequence ID" value="NZ_CP011076.1"/>
</dbReference>
<dbReference type="PANTHER" id="PTHR11717">
    <property type="entry name" value="LOW MOLECULAR WEIGHT PROTEIN TYROSINE PHOSPHATASE"/>
    <property type="match status" value="1"/>
</dbReference>
<dbReference type="InterPro" id="IPR050438">
    <property type="entry name" value="LMW_PTPase"/>
</dbReference>
<feature type="active site" evidence="6">
    <location>
        <position position="14"/>
    </location>
</feature>
<dbReference type="GO" id="GO:0004725">
    <property type="term" value="F:protein tyrosine phosphatase activity"/>
    <property type="evidence" value="ECO:0007669"/>
    <property type="project" value="UniProtKB-EC"/>
</dbReference>
<gene>
    <name evidence="8" type="ORF">EX87_22425</name>
</gene>
<evidence type="ECO:0000256" key="5">
    <source>
        <dbReference type="ARBA" id="ARBA00051722"/>
    </source>
</evidence>
<feature type="active site" description="Nucleophile" evidence="6">
    <location>
        <position position="8"/>
    </location>
</feature>
<reference evidence="8" key="1">
    <citation type="submission" date="2015-03" db="EMBL/GenBank/DDBJ databases">
        <title>MIGS Cultured Bacterial/Archaeal sample from Brevibacillus laterosporus.</title>
        <authorList>
            <person name="Zeng D."/>
            <person name="Zhu L."/>
            <person name="Dong G."/>
            <person name="Ye W."/>
            <person name="Ren D."/>
            <person name="Wu L."/>
            <person name="Xu J."/>
            <person name="Li G."/>
            <person name="Guo L."/>
        </authorList>
    </citation>
    <scope>NUCLEOTIDE SEQUENCE</scope>
    <source>
        <strain evidence="8">B9</strain>
        <plasmid evidence="8">unnamed2</plasmid>
    </source>
</reference>
<keyword evidence="3" id="KW-0378">Hydrolase</keyword>
<evidence type="ECO:0000259" key="7">
    <source>
        <dbReference type="SMART" id="SM00226"/>
    </source>
</evidence>
<dbReference type="EMBL" id="CP011076">
    <property type="protein sequence ID" value="AKF96288.1"/>
    <property type="molecule type" value="Genomic_DNA"/>
</dbReference>
<comment type="catalytic activity">
    <reaction evidence="5">
        <text>O-phospho-L-tyrosyl-[protein] + H2O = L-tyrosyl-[protein] + phosphate</text>
        <dbReference type="Rhea" id="RHEA:10684"/>
        <dbReference type="Rhea" id="RHEA-COMP:10136"/>
        <dbReference type="Rhea" id="RHEA-COMP:20101"/>
        <dbReference type="ChEBI" id="CHEBI:15377"/>
        <dbReference type="ChEBI" id="CHEBI:43474"/>
        <dbReference type="ChEBI" id="CHEBI:46858"/>
        <dbReference type="ChEBI" id="CHEBI:61978"/>
        <dbReference type="EC" id="3.1.3.48"/>
    </reaction>
</comment>
<proteinExistence type="inferred from homology"/>